<keyword evidence="2" id="KW-1185">Reference proteome</keyword>
<dbReference type="Proteomes" id="UP000190042">
    <property type="component" value="Unassembled WGS sequence"/>
</dbReference>
<organism evidence="1 2">
    <name type="scientific">Sporosarcina newyorkensis</name>
    <dbReference type="NCBI Taxonomy" id="759851"/>
    <lineage>
        <taxon>Bacteria</taxon>
        <taxon>Bacillati</taxon>
        <taxon>Bacillota</taxon>
        <taxon>Bacilli</taxon>
        <taxon>Bacillales</taxon>
        <taxon>Caryophanaceae</taxon>
        <taxon>Sporosarcina</taxon>
    </lineage>
</organism>
<protein>
    <submittedName>
        <fullName evidence="1">Uncharacterized protein</fullName>
    </submittedName>
</protein>
<accession>A0A1T4XG78</accession>
<gene>
    <name evidence="1" type="ORF">SAMN04244570_0666</name>
</gene>
<evidence type="ECO:0000313" key="2">
    <source>
        <dbReference type="Proteomes" id="UP000190042"/>
    </source>
</evidence>
<name>A0A1T4XG78_9BACL</name>
<dbReference type="EMBL" id="FUYJ01000001">
    <property type="protein sequence ID" value="SKA88397.1"/>
    <property type="molecule type" value="Genomic_DNA"/>
</dbReference>
<dbReference type="AlphaFoldDB" id="A0A1T4XG78"/>
<reference evidence="2" key="1">
    <citation type="submission" date="2017-02" db="EMBL/GenBank/DDBJ databases">
        <authorList>
            <person name="Varghese N."/>
            <person name="Submissions S."/>
        </authorList>
    </citation>
    <scope>NUCLEOTIDE SEQUENCE [LARGE SCALE GENOMIC DNA]</scope>
    <source>
        <strain evidence="2">DSM 23966</strain>
    </source>
</reference>
<dbReference type="RefSeq" id="WP_078816540.1">
    <property type="nucleotide sequence ID" value="NZ_FUYJ01000001.1"/>
</dbReference>
<evidence type="ECO:0000313" key="1">
    <source>
        <dbReference type="EMBL" id="SKA88397.1"/>
    </source>
</evidence>
<proteinExistence type="predicted"/>
<sequence>MRIFLLALAVFCIVHFVRVDLTDGTIPLAAFFDEESSCIEETVNHSIVIRAVEGDTIESLFALYPDPTLNFLERLEKFYSLNPHLERQQFLAGEEIKLPLGEQPDTECEESNER</sequence>